<keyword evidence="5" id="KW-0574">Periplasm</keyword>
<keyword evidence="3" id="KW-0813">Transport</keyword>
<dbReference type="PRINTS" id="PR00155">
    <property type="entry name" value="AMICYANIN"/>
</dbReference>
<proteinExistence type="predicted"/>
<dbReference type="KEGG" id="ntn:D5366_04600"/>
<dbReference type="EMBL" id="CP032485">
    <property type="protein sequence ID" value="QDH24631.1"/>
    <property type="molecule type" value="Genomic_DNA"/>
</dbReference>
<evidence type="ECO:0000256" key="3">
    <source>
        <dbReference type="ARBA" id="ARBA00022448"/>
    </source>
</evidence>
<dbReference type="Gene3D" id="2.60.40.420">
    <property type="entry name" value="Cupredoxins - blue copper proteins"/>
    <property type="match status" value="1"/>
</dbReference>
<evidence type="ECO:0000313" key="13">
    <source>
        <dbReference type="Proteomes" id="UP000317214"/>
    </source>
</evidence>
<dbReference type="RefSeq" id="WP_141492470.1">
    <property type="nucleotide sequence ID" value="NZ_CP032485.1"/>
</dbReference>
<feature type="binding site" evidence="9">
    <location>
        <position position="108"/>
    </location>
    <ligand>
        <name>Cu cation</name>
        <dbReference type="ChEBI" id="CHEBI:23378"/>
    </ligand>
</feature>
<dbReference type="OrthoDB" id="7510199at2"/>
<evidence type="ECO:0000256" key="7">
    <source>
        <dbReference type="ARBA" id="ARBA00023008"/>
    </source>
</evidence>
<keyword evidence="4 9" id="KW-0479">Metal-binding</keyword>
<gene>
    <name evidence="12" type="ORF">D5366_04600</name>
</gene>
<feature type="binding site" evidence="9">
    <location>
        <position position="100"/>
    </location>
    <ligand>
        <name>Cu cation</name>
        <dbReference type="ChEBI" id="CHEBI:23378"/>
    </ligand>
</feature>
<keyword evidence="6" id="KW-0249">Electron transport</keyword>
<dbReference type="PROSITE" id="PS00196">
    <property type="entry name" value="COPPER_BLUE"/>
    <property type="match status" value="1"/>
</dbReference>
<dbReference type="Pfam" id="PF00127">
    <property type="entry name" value="Copper-bind"/>
    <property type="match status" value="1"/>
</dbReference>
<dbReference type="Proteomes" id="UP000317214">
    <property type="component" value="Chromosome"/>
</dbReference>
<evidence type="ECO:0000259" key="11">
    <source>
        <dbReference type="Pfam" id="PF00127"/>
    </source>
</evidence>
<evidence type="ECO:0000256" key="5">
    <source>
        <dbReference type="ARBA" id="ARBA00022764"/>
    </source>
</evidence>
<evidence type="ECO:0000256" key="10">
    <source>
        <dbReference type="SAM" id="SignalP"/>
    </source>
</evidence>
<dbReference type="InterPro" id="IPR028871">
    <property type="entry name" value="BlueCu_1_BS"/>
</dbReference>
<dbReference type="NCBIfam" id="TIGR02375">
    <property type="entry name" value="pseudoazurin"/>
    <property type="match status" value="1"/>
</dbReference>
<dbReference type="InterPro" id="IPR012745">
    <property type="entry name" value="Pseudoazurin"/>
</dbReference>
<feature type="domain" description="Blue (type 1) copper" evidence="11">
    <location>
        <begin position="33"/>
        <end position="114"/>
    </location>
</feature>
<feature type="signal peptide" evidence="10">
    <location>
        <begin position="1"/>
        <end position="22"/>
    </location>
</feature>
<dbReference type="GO" id="GO:0042597">
    <property type="term" value="C:periplasmic space"/>
    <property type="evidence" value="ECO:0007669"/>
    <property type="project" value="UniProtKB-SubCell"/>
</dbReference>
<name>A0A4Y6V7M3_9PROT</name>
<keyword evidence="13" id="KW-1185">Reference proteome</keyword>
<dbReference type="InterPro" id="IPR000923">
    <property type="entry name" value="BlueCu_1"/>
</dbReference>
<dbReference type="GO" id="GO:0009055">
    <property type="term" value="F:electron transfer activity"/>
    <property type="evidence" value="ECO:0007669"/>
    <property type="project" value="InterPro"/>
</dbReference>
<feature type="chain" id="PRO_5021485769" description="Pseudoazurin" evidence="10">
    <location>
        <begin position="23"/>
        <end position="147"/>
    </location>
</feature>
<feature type="binding site" evidence="9">
    <location>
        <position position="103"/>
    </location>
    <ligand>
        <name>Cu cation</name>
        <dbReference type="ChEBI" id="CHEBI:23378"/>
    </ligand>
</feature>
<evidence type="ECO:0000256" key="4">
    <source>
        <dbReference type="ARBA" id="ARBA00022723"/>
    </source>
</evidence>
<dbReference type="InterPro" id="IPR008972">
    <property type="entry name" value="Cupredoxin"/>
</dbReference>
<evidence type="ECO:0000256" key="6">
    <source>
        <dbReference type="ARBA" id="ARBA00022982"/>
    </source>
</evidence>
<comment type="cofactor">
    <cofactor evidence="9">
        <name>Cu cation</name>
        <dbReference type="ChEBI" id="CHEBI:23378"/>
    </cofactor>
    <text evidence="9">Binds 1 copper ion per subunit.</text>
</comment>
<comment type="subcellular location">
    <subcellularLocation>
        <location evidence="1">Periplasm</location>
    </subcellularLocation>
</comment>
<evidence type="ECO:0000313" key="12">
    <source>
        <dbReference type="EMBL" id="QDH24631.1"/>
    </source>
</evidence>
<dbReference type="GO" id="GO:0005507">
    <property type="term" value="F:copper ion binding"/>
    <property type="evidence" value="ECO:0007669"/>
    <property type="project" value="UniProtKB-UniRule"/>
</dbReference>
<keyword evidence="7 9" id="KW-0186">Copper</keyword>
<feature type="binding site" evidence="9">
    <location>
        <position position="62"/>
    </location>
    <ligand>
        <name>Cu cation</name>
        <dbReference type="ChEBI" id="CHEBI:23378"/>
    </ligand>
</feature>
<evidence type="ECO:0000256" key="9">
    <source>
        <dbReference type="PIRSR" id="PIRSR602386-1"/>
    </source>
</evidence>
<dbReference type="SUPFAM" id="SSF49503">
    <property type="entry name" value="Cupredoxins"/>
    <property type="match status" value="1"/>
</dbReference>
<reference evidence="12 13" key="1">
    <citation type="submission" date="2018-09" db="EMBL/GenBank/DDBJ databases">
        <title>The complete genome sequence of Neokomagataea tanensis NBRC 106556(T).</title>
        <authorList>
            <person name="Chua K.-O."/>
            <person name="See-Too W.-S."/>
            <person name="Hong K.-W."/>
            <person name="Yin W.-F."/>
            <person name="Chan K.-G."/>
        </authorList>
    </citation>
    <scope>NUCLEOTIDE SEQUENCE [LARGE SCALE GENOMIC DNA]</scope>
    <source>
        <strain evidence="13">AH13 \ NBRC 106556</strain>
    </source>
</reference>
<sequence>MKKLACSALTALVLCMPTVVFSKTVDVKILSAAQDGLPGFEPRVVHVEPGDSVHFIAASPGHNVESISGMIPDGATPFKGDFNQDLTVKLDKAGIYGYKCNPHYTIGMVGAVVVGNTSNEQKVKSVPQQGMSDQVFKDIFNDIDHGK</sequence>
<protein>
    <recommendedName>
        <fullName evidence="2 8">Pseudoazurin</fullName>
    </recommendedName>
</protein>
<dbReference type="AlphaFoldDB" id="A0A4Y6V7M3"/>
<keyword evidence="10" id="KW-0732">Signal</keyword>
<evidence type="ECO:0000256" key="8">
    <source>
        <dbReference type="NCBIfam" id="TIGR02375"/>
    </source>
</evidence>
<organism evidence="12 13">
    <name type="scientific">Neokomagataea tanensis</name>
    <dbReference type="NCBI Taxonomy" id="661191"/>
    <lineage>
        <taxon>Bacteria</taxon>
        <taxon>Pseudomonadati</taxon>
        <taxon>Pseudomonadota</taxon>
        <taxon>Alphaproteobacteria</taxon>
        <taxon>Acetobacterales</taxon>
        <taxon>Acetobacteraceae</taxon>
        <taxon>Neokomagataea</taxon>
    </lineage>
</organism>
<evidence type="ECO:0000256" key="1">
    <source>
        <dbReference type="ARBA" id="ARBA00004418"/>
    </source>
</evidence>
<dbReference type="PRINTS" id="PR00156">
    <property type="entry name" value="COPPERBLUE"/>
</dbReference>
<dbReference type="InterPro" id="IPR002386">
    <property type="entry name" value="Amicyanin/Pseudoazurin"/>
</dbReference>
<dbReference type="InterPro" id="IPR001235">
    <property type="entry name" value="Copper_blue_Plastocyanin"/>
</dbReference>
<accession>A0A4Y6V7M3</accession>
<evidence type="ECO:0000256" key="2">
    <source>
        <dbReference type="ARBA" id="ARBA00016984"/>
    </source>
</evidence>